<protein>
    <recommendedName>
        <fullName evidence="3">DUF1217 domain-containing protein</fullName>
    </recommendedName>
</protein>
<evidence type="ECO:0000313" key="1">
    <source>
        <dbReference type="EMBL" id="WEK05398.1"/>
    </source>
</evidence>
<dbReference type="Proteomes" id="UP001217476">
    <property type="component" value="Chromosome"/>
</dbReference>
<organism evidence="1 2">
    <name type="scientific">Candidatus Devosia phytovorans</name>
    <dbReference type="NCBI Taxonomy" id="3121372"/>
    <lineage>
        <taxon>Bacteria</taxon>
        <taxon>Pseudomonadati</taxon>
        <taxon>Pseudomonadota</taxon>
        <taxon>Alphaproteobacteria</taxon>
        <taxon>Hyphomicrobiales</taxon>
        <taxon>Devosiaceae</taxon>
        <taxon>Devosia</taxon>
    </lineage>
</organism>
<dbReference type="AlphaFoldDB" id="A0AAJ5VV11"/>
<proteinExistence type="predicted"/>
<evidence type="ECO:0000313" key="2">
    <source>
        <dbReference type="Proteomes" id="UP001217476"/>
    </source>
</evidence>
<name>A0AAJ5VV11_9HYPH</name>
<gene>
    <name evidence="1" type="ORF">P0Y65_03835</name>
</gene>
<sequence length="370" mass="38440">MVAVSTAYSTSTYYKTAASIAASTSNSAANPATTTAAAAAAEQSATSVTLSDEAKAALAAKDFATVLTEARAKLDALLKEADRTSPIKDGKLALDLSSLDARELYAMATDESFAADEQDAAGLEMQRRLEAALAGPAAIAKVTGNFTGLYKAAAEYLDSLGAEEKDGDDWIAGRAAITEAQKQLQADPKTMPEVDDDPVALYLAVVEAGEQVQPLPIGEVANTARKTLDALYADAVAGGKAPTFNKATTVGSYIDMSKFDSRTLSSIVLDTTGKFTAPEISAAQSAMRSKSGAALVAGFQNAAKSSDPTAFSQNIMSIFNSMSAEERQAAGWSDSFYQAAVDSYVSTSKLTQMFAQAGGDSTGFMSWMGK</sequence>
<evidence type="ECO:0008006" key="3">
    <source>
        <dbReference type="Google" id="ProtNLM"/>
    </source>
</evidence>
<dbReference type="EMBL" id="CP119312">
    <property type="protein sequence ID" value="WEK05398.1"/>
    <property type="molecule type" value="Genomic_DNA"/>
</dbReference>
<reference evidence="1" key="1">
    <citation type="submission" date="2023-03" db="EMBL/GenBank/DDBJ databases">
        <title>Andean soil-derived lignocellulolytic bacterial consortium as a source of novel taxa and putative plastic-active enzymes.</title>
        <authorList>
            <person name="Diaz-Garcia L."/>
            <person name="Chuvochina M."/>
            <person name="Feuerriegel G."/>
            <person name="Bunk B."/>
            <person name="Sproer C."/>
            <person name="Streit W.R."/>
            <person name="Rodriguez L.M."/>
            <person name="Overmann J."/>
            <person name="Jimenez D.J."/>
        </authorList>
    </citation>
    <scope>NUCLEOTIDE SEQUENCE</scope>
    <source>
        <strain evidence="1">MAG 4196</strain>
    </source>
</reference>
<accession>A0AAJ5VV11</accession>